<evidence type="ECO:0000259" key="6">
    <source>
        <dbReference type="PROSITE" id="PS50106"/>
    </source>
</evidence>
<keyword evidence="2 5" id="KW-0812">Transmembrane</keyword>
<organism evidence="7">
    <name type="scientific">Candidatus Syntropharchaeum butanivorans</name>
    <dbReference type="NCBI Taxonomy" id="1839936"/>
    <lineage>
        <taxon>Archaea</taxon>
        <taxon>Methanobacteriati</taxon>
        <taxon>Methanobacteriota</taxon>
        <taxon>Stenosarchaea group</taxon>
        <taxon>Methanomicrobia</taxon>
        <taxon>Methanosarcinales</taxon>
        <taxon>ANME-2 cluster</taxon>
        <taxon>Candidatus Syntropharchaeum</taxon>
    </lineage>
</organism>
<dbReference type="SUPFAM" id="SSF50156">
    <property type="entry name" value="PDZ domain-like"/>
    <property type="match status" value="2"/>
</dbReference>
<name>A0A7C0X2N1_9EURY</name>
<dbReference type="InterPro" id="IPR036034">
    <property type="entry name" value="PDZ_sf"/>
</dbReference>
<dbReference type="InterPro" id="IPR041489">
    <property type="entry name" value="PDZ_6"/>
</dbReference>
<accession>A0A7C0X2N1</accession>
<evidence type="ECO:0000256" key="5">
    <source>
        <dbReference type="SAM" id="Phobius"/>
    </source>
</evidence>
<dbReference type="Gene3D" id="2.30.42.10">
    <property type="match status" value="1"/>
</dbReference>
<dbReference type="GO" id="GO:0004222">
    <property type="term" value="F:metalloendopeptidase activity"/>
    <property type="evidence" value="ECO:0007669"/>
    <property type="project" value="InterPro"/>
</dbReference>
<keyword evidence="4 5" id="KW-0472">Membrane</keyword>
<dbReference type="CDD" id="cd06159">
    <property type="entry name" value="S2P-M50_PDZ_Arch"/>
    <property type="match status" value="1"/>
</dbReference>
<dbReference type="EMBL" id="DQZR01000168">
    <property type="protein sequence ID" value="HDM36384.1"/>
    <property type="molecule type" value="Genomic_DNA"/>
</dbReference>
<dbReference type="GO" id="GO:0031293">
    <property type="term" value="P:membrane protein intracellular domain proteolysis"/>
    <property type="evidence" value="ECO:0007669"/>
    <property type="project" value="TreeGrafter"/>
</dbReference>
<evidence type="ECO:0000256" key="1">
    <source>
        <dbReference type="ARBA" id="ARBA00004127"/>
    </source>
</evidence>
<evidence type="ECO:0000313" key="7">
    <source>
        <dbReference type="EMBL" id="HDM36384.1"/>
    </source>
</evidence>
<feature type="transmembrane region" description="Helical" evidence="5">
    <location>
        <begin position="6"/>
        <end position="23"/>
    </location>
</feature>
<dbReference type="SMART" id="SM00228">
    <property type="entry name" value="PDZ"/>
    <property type="match status" value="1"/>
</dbReference>
<evidence type="ECO:0000256" key="3">
    <source>
        <dbReference type="ARBA" id="ARBA00022989"/>
    </source>
</evidence>
<dbReference type="Pfam" id="PF17820">
    <property type="entry name" value="PDZ_6"/>
    <property type="match status" value="1"/>
</dbReference>
<proteinExistence type="predicted"/>
<dbReference type="GO" id="GO:0012505">
    <property type="term" value="C:endomembrane system"/>
    <property type="evidence" value="ECO:0007669"/>
    <property type="project" value="UniProtKB-SubCell"/>
</dbReference>
<dbReference type="PROSITE" id="PS50106">
    <property type="entry name" value="PDZ"/>
    <property type="match status" value="1"/>
</dbReference>
<dbReference type="InterPro" id="IPR008915">
    <property type="entry name" value="Peptidase_M50"/>
</dbReference>
<dbReference type="GO" id="GO:0005737">
    <property type="term" value="C:cytoplasm"/>
    <property type="evidence" value="ECO:0007669"/>
    <property type="project" value="TreeGrafter"/>
</dbReference>
<feature type="domain" description="PDZ" evidence="6">
    <location>
        <begin position="268"/>
        <end position="320"/>
    </location>
</feature>
<feature type="transmembrane region" description="Helical" evidence="5">
    <location>
        <begin position="190"/>
        <end position="210"/>
    </location>
</feature>
<dbReference type="Proteomes" id="UP000885863">
    <property type="component" value="Unassembled WGS sequence"/>
</dbReference>
<sequence>MSISGTAIALLILLVWWLLILYLDKQKVLERHNLQAFGPILMIRTKRGLALLDRASTPSQFWRFFGDLGLLFMIFGMVTIFTLVLFSDIFMLINMPEPSRVNEPRNWLLIPGVNEFIPAWGWLGLIVTLIVHEFAHGILARVEGVRVKSMGLLLAVIPIGAFAEPDEEEMFGSKDGQKPSKISTRSRNRILAAGVMSNFLVAVIAFSLFFGPVLSMLEPAGSDLVITEVADGFRDTGLHKDMIVRSVNGIRVNSVDEISAMGGDENGMMRIEVLDRGTQKFFTLHVEKGVRVREVIAGEPADTAGIRPGQRIIEMNGVPIDTAGDFYEFMQATRPHDLVTVKVANDKGKEGIFQLELGEFPDPDEKKGFLGVVVYNTPFGMVGEFQSDTYLTRLKHLPTSFFGWLTLMALPVIPVAQGGFGGFGEWLMQFYTPTWGGEWTFYLANALFWIGWINFYAGLFNCLPAIPLDGGYIFKGIVERFSKLLVSDPGRQKKMVDRMTLALALFILASILFMLVGPYIIP</sequence>
<dbReference type="PANTHER" id="PTHR13325">
    <property type="entry name" value="PROTEASE M50 MEMBRANE-BOUND TRANSCRIPTION FACTOR SITE 2 PROTEASE"/>
    <property type="match status" value="1"/>
</dbReference>
<reference evidence="7" key="1">
    <citation type="journal article" date="2020" name="mSystems">
        <title>Genome- and Community-Level Interaction Insights into Carbon Utilization and Element Cycling Functions of Hydrothermarchaeota in Hydrothermal Sediment.</title>
        <authorList>
            <person name="Zhou Z."/>
            <person name="Liu Y."/>
            <person name="Xu W."/>
            <person name="Pan J."/>
            <person name="Luo Z.H."/>
            <person name="Li M."/>
        </authorList>
    </citation>
    <scope>NUCLEOTIDE SEQUENCE [LARGE SCALE GENOMIC DNA]</scope>
    <source>
        <strain evidence="7">HyVt-185</strain>
    </source>
</reference>
<feature type="transmembrane region" description="Helical" evidence="5">
    <location>
        <begin position="116"/>
        <end position="135"/>
    </location>
</feature>
<dbReference type="PANTHER" id="PTHR13325:SF3">
    <property type="entry name" value="MEMBRANE-BOUND TRANSCRIPTION FACTOR SITE-2 PROTEASE"/>
    <property type="match status" value="1"/>
</dbReference>
<comment type="subcellular location">
    <subcellularLocation>
        <location evidence="1">Endomembrane system</location>
        <topology evidence="1">Multi-pass membrane protein</topology>
    </subcellularLocation>
</comment>
<protein>
    <submittedName>
        <fullName evidence="7">PDZ domain-containing protein</fullName>
    </submittedName>
</protein>
<dbReference type="GO" id="GO:0016020">
    <property type="term" value="C:membrane"/>
    <property type="evidence" value="ECO:0007669"/>
    <property type="project" value="InterPro"/>
</dbReference>
<evidence type="ECO:0000256" key="4">
    <source>
        <dbReference type="ARBA" id="ARBA00023136"/>
    </source>
</evidence>
<keyword evidence="3 5" id="KW-1133">Transmembrane helix</keyword>
<dbReference type="Pfam" id="PF02163">
    <property type="entry name" value="Peptidase_M50"/>
    <property type="match status" value="1"/>
</dbReference>
<dbReference type="PRINTS" id="PR01000">
    <property type="entry name" value="SREBPS2PTASE"/>
</dbReference>
<dbReference type="AlphaFoldDB" id="A0A7C0X2N1"/>
<comment type="caution">
    <text evidence="7">The sequence shown here is derived from an EMBL/GenBank/DDBJ whole genome shotgun (WGS) entry which is preliminary data.</text>
</comment>
<dbReference type="InterPro" id="IPR001193">
    <property type="entry name" value="MBTPS2"/>
</dbReference>
<feature type="transmembrane region" description="Helical" evidence="5">
    <location>
        <begin position="440"/>
        <end position="459"/>
    </location>
</feature>
<feature type="transmembrane region" description="Helical" evidence="5">
    <location>
        <begin position="70"/>
        <end position="96"/>
    </location>
</feature>
<dbReference type="InterPro" id="IPR001478">
    <property type="entry name" value="PDZ"/>
</dbReference>
<gene>
    <name evidence="7" type="ORF">ENG09_03910</name>
</gene>
<feature type="transmembrane region" description="Helical" evidence="5">
    <location>
        <begin position="401"/>
        <end position="420"/>
    </location>
</feature>
<feature type="transmembrane region" description="Helical" evidence="5">
    <location>
        <begin position="501"/>
        <end position="521"/>
    </location>
</feature>
<evidence type="ECO:0000256" key="2">
    <source>
        <dbReference type="ARBA" id="ARBA00022692"/>
    </source>
</evidence>